<organism evidence="1 2">
    <name type="scientific">Trichoderma arundinaceum</name>
    <dbReference type="NCBI Taxonomy" id="490622"/>
    <lineage>
        <taxon>Eukaryota</taxon>
        <taxon>Fungi</taxon>
        <taxon>Dikarya</taxon>
        <taxon>Ascomycota</taxon>
        <taxon>Pezizomycotina</taxon>
        <taxon>Sordariomycetes</taxon>
        <taxon>Hypocreomycetidae</taxon>
        <taxon>Hypocreales</taxon>
        <taxon>Hypocreaceae</taxon>
        <taxon>Trichoderma</taxon>
    </lineage>
</organism>
<comment type="caution">
    <text evidence="1">The sequence shown here is derived from an EMBL/GenBank/DDBJ whole genome shotgun (WGS) entry which is preliminary data.</text>
</comment>
<dbReference type="AlphaFoldDB" id="A0A395NQN3"/>
<protein>
    <submittedName>
        <fullName evidence="1">Uncharacterized protein</fullName>
    </submittedName>
</protein>
<reference evidence="1 2" key="1">
    <citation type="journal article" date="2018" name="PLoS Pathog.">
        <title>Evolution of structural diversity of trichothecenes, a family of toxins produced by plant pathogenic and entomopathogenic fungi.</title>
        <authorList>
            <person name="Proctor R.H."/>
            <person name="McCormick S.P."/>
            <person name="Kim H.S."/>
            <person name="Cardoza R.E."/>
            <person name="Stanley A.M."/>
            <person name="Lindo L."/>
            <person name="Kelly A."/>
            <person name="Brown D.W."/>
            <person name="Lee T."/>
            <person name="Vaughan M.M."/>
            <person name="Alexander N.J."/>
            <person name="Busman M."/>
            <person name="Gutierrez S."/>
        </authorList>
    </citation>
    <scope>NUCLEOTIDE SEQUENCE [LARGE SCALE GENOMIC DNA]</scope>
    <source>
        <strain evidence="1 2">IBT 40837</strain>
    </source>
</reference>
<dbReference type="OrthoDB" id="4127946at2759"/>
<proteinExistence type="predicted"/>
<gene>
    <name evidence="1" type="ORF">TARUN_3894</name>
</gene>
<accession>A0A395NQN3</accession>
<name>A0A395NQN3_TRIAR</name>
<sequence>MDPPGVQGWGKHVTQGATNGHIDMLPASVANNEETVPDPSDPATLWQLQSSRPQKGKLSLAQSITLQHPLVHIAEKHVRLPVSRLDYLFKSEAFRYAPNPIFDGSHVDAALNMRAVLPQCEDEPIFLNALVFSIIQIINRGNLMVEGLSLQGRIVRLMKRKFTSRTENISPGVIGAIMLLKSTAYRTRNIVAHDVHTRGLADTLNLANRNGNGLTPAALRATFWLDLNAAVVLDSKRQMSHLDLPQKVSWQREGCLQLWHLLPAGFARYRHTLPFELLACIVDIVELQTTLLAGDMSPHACKFHEIDAMQASIESRLTFLAQECRQHGAVAEAVRLGVGRNAA</sequence>
<evidence type="ECO:0000313" key="2">
    <source>
        <dbReference type="Proteomes" id="UP000266272"/>
    </source>
</evidence>
<keyword evidence="2" id="KW-1185">Reference proteome</keyword>
<dbReference type="Proteomes" id="UP000266272">
    <property type="component" value="Unassembled WGS sequence"/>
</dbReference>
<evidence type="ECO:0000313" key="1">
    <source>
        <dbReference type="EMBL" id="RFU78372.1"/>
    </source>
</evidence>
<dbReference type="EMBL" id="PXOA01000215">
    <property type="protein sequence ID" value="RFU78372.1"/>
    <property type="molecule type" value="Genomic_DNA"/>
</dbReference>